<dbReference type="Proteomes" id="UP001283341">
    <property type="component" value="Unassembled WGS sequence"/>
</dbReference>
<keyword evidence="4" id="KW-1185">Reference proteome</keyword>
<name>A0AAE0HSS2_9PEZI</name>
<sequence>MAILTFFFARAVVSFATAWLWAPPRFSPSSSSTIEQYGHLRSPLATALLVPTLIYAVVVVFCLEYTLRFVALTLAIAERPQPSSPPAARDNDIKKSSDEKNKPTSKPMVTSHPSNTLRHLHSIGGTKAYFRGLKVYSVYITLYFGLWVLLRSMIRPVFRSGQLGDIVSTLITEIMTSKLHCAWTHAILSLSLSSPPTHLQPTLLSLIPSEGGEPWQPKSLVLPIRP</sequence>
<feature type="compositionally biased region" description="Basic and acidic residues" evidence="1">
    <location>
        <begin position="89"/>
        <end position="102"/>
    </location>
</feature>
<comment type="caution">
    <text evidence="3">The sequence shown here is derived from an EMBL/GenBank/DDBJ whole genome shotgun (WGS) entry which is preliminary data.</text>
</comment>
<gene>
    <name evidence="3" type="ORF">B0H66DRAFT_570993</name>
</gene>
<evidence type="ECO:0000313" key="4">
    <source>
        <dbReference type="Proteomes" id="UP001283341"/>
    </source>
</evidence>
<organism evidence="3 4">
    <name type="scientific">Apodospora peruviana</name>
    <dbReference type="NCBI Taxonomy" id="516989"/>
    <lineage>
        <taxon>Eukaryota</taxon>
        <taxon>Fungi</taxon>
        <taxon>Dikarya</taxon>
        <taxon>Ascomycota</taxon>
        <taxon>Pezizomycotina</taxon>
        <taxon>Sordariomycetes</taxon>
        <taxon>Sordariomycetidae</taxon>
        <taxon>Sordariales</taxon>
        <taxon>Lasiosphaeriaceae</taxon>
        <taxon>Apodospora</taxon>
    </lineage>
</organism>
<evidence type="ECO:0000313" key="3">
    <source>
        <dbReference type="EMBL" id="KAK3311969.1"/>
    </source>
</evidence>
<keyword evidence="2" id="KW-0472">Membrane</keyword>
<reference evidence="3" key="2">
    <citation type="submission" date="2023-06" db="EMBL/GenBank/DDBJ databases">
        <authorList>
            <consortium name="Lawrence Berkeley National Laboratory"/>
            <person name="Haridas S."/>
            <person name="Hensen N."/>
            <person name="Bonometti L."/>
            <person name="Westerberg I."/>
            <person name="Brannstrom I.O."/>
            <person name="Guillou S."/>
            <person name="Cros-Aarteil S."/>
            <person name="Calhoun S."/>
            <person name="Kuo A."/>
            <person name="Mondo S."/>
            <person name="Pangilinan J."/>
            <person name="Riley R."/>
            <person name="Labutti K."/>
            <person name="Andreopoulos B."/>
            <person name="Lipzen A."/>
            <person name="Chen C."/>
            <person name="Yanf M."/>
            <person name="Daum C."/>
            <person name="Ng V."/>
            <person name="Clum A."/>
            <person name="Steindorff A."/>
            <person name="Ohm R."/>
            <person name="Martin F."/>
            <person name="Silar P."/>
            <person name="Natvig D."/>
            <person name="Lalanne C."/>
            <person name="Gautier V."/>
            <person name="Ament-Velasquez S.L."/>
            <person name="Kruys A."/>
            <person name="Hutchinson M.I."/>
            <person name="Powell A.J."/>
            <person name="Barry K."/>
            <person name="Miller A.N."/>
            <person name="Grigoriev I.V."/>
            <person name="Debuchy R."/>
            <person name="Gladieux P."/>
            <person name="Thoren M.H."/>
            <person name="Johannesson H."/>
        </authorList>
    </citation>
    <scope>NUCLEOTIDE SEQUENCE</scope>
    <source>
        <strain evidence="3">CBS 118394</strain>
    </source>
</reference>
<keyword evidence="2" id="KW-1133">Transmembrane helix</keyword>
<dbReference type="EMBL" id="JAUEDM010000010">
    <property type="protein sequence ID" value="KAK3311969.1"/>
    <property type="molecule type" value="Genomic_DNA"/>
</dbReference>
<feature type="non-terminal residue" evidence="3">
    <location>
        <position position="226"/>
    </location>
</feature>
<proteinExistence type="predicted"/>
<evidence type="ECO:0000256" key="1">
    <source>
        <dbReference type="SAM" id="MobiDB-lite"/>
    </source>
</evidence>
<keyword evidence="2" id="KW-0812">Transmembrane</keyword>
<feature type="compositionally biased region" description="Polar residues" evidence="1">
    <location>
        <begin position="107"/>
        <end position="116"/>
    </location>
</feature>
<feature type="transmembrane region" description="Helical" evidence="2">
    <location>
        <begin position="42"/>
        <end position="63"/>
    </location>
</feature>
<dbReference type="AlphaFoldDB" id="A0AAE0HSS2"/>
<feature type="transmembrane region" description="Helical" evidence="2">
    <location>
        <begin position="128"/>
        <end position="150"/>
    </location>
</feature>
<evidence type="ECO:0000256" key="2">
    <source>
        <dbReference type="SAM" id="Phobius"/>
    </source>
</evidence>
<feature type="region of interest" description="Disordered" evidence="1">
    <location>
        <begin position="81"/>
        <end position="116"/>
    </location>
</feature>
<accession>A0AAE0HSS2</accession>
<reference evidence="3" key="1">
    <citation type="journal article" date="2023" name="Mol. Phylogenet. Evol.">
        <title>Genome-scale phylogeny and comparative genomics of the fungal order Sordariales.</title>
        <authorList>
            <person name="Hensen N."/>
            <person name="Bonometti L."/>
            <person name="Westerberg I."/>
            <person name="Brannstrom I.O."/>
            <person name="Guillou S."/>
            <person name="Cros-Aarteil S."/>
            <person name="Calhoun S."/>
            <person name="Haridas S."/>
            <person name="Kuo A."/>
            <person name="Mondo S."/>
            <person name="Pangilinan J."/>
            <person name="Riley R."/>
            <person name="LaButti K."/>
            <person name="Andreopoulos B."/>
            <person name="Lipzen A."/>
            <person name="Chen C."/>
            <person name="Yan M."/>
            <person name="Daum C."/>
            <person name="Ng V."/>
            <person name="Clum A."/>
            <person name="Steindorff A."/>
            <person name="Ohm R.A."/>
            <person name="Martin F."/>
            <person name="Silar P."/>
            <person name="Natvig D.O."/>
            <person name="Lalanne C."/>
            <person name="Gautier V."/>
            <person name="Ament-Velasquez S.L."/>
            <person name="Kruys A."/>
            <person name="Hutchinson M.I."/>
            <person name="Powell A.J."/>
            <person name="Barry K."/>
            <person name="Miller A.N."/>
            <person name="Grigoriev I.V."/>
            <person name="Debuchy R."/>
            <person name="Gladieux P."/>
            <person name="Hiltunen Thoren M."/>
            <person name="Johannesson H."/>
        </authorList>
    </citation>
    <scope>NUCLEOTIDE SEQUENCE</scope>
    <source>
        <strain evidence="3">CBS 118394</strain>
    </source>
</reference>
<protein>
    <submittedName>
        <fullName evidence="3">Uncharacterized protein</fullName>
    </submittedName>
</protein>